<dbReference type="EMBL" id="JXTB01000190">
    <property type="protein sequence ID" value="PON54758.1"/>
    <property type="molecule type" value="Genomic_DNA"/>
</dbReference>
<organism evidence="1 2">
    <name type="scientific">Parasponia andersonii</name>
    <name type="common">Sponia andersonii</name>
    <dbReference type="NCBI Taxonomy" id="3476"/>
    <lineage>
        <taxon>Eukaryota</taxon>
        <taxon>Viridiplantae</taxon>
        <taxon>Streptophyta</taxon>
        <taxon>Embryophyta</taxon>
        <taxon>Tracheophyta</taxon>
        <taxon>Spermatophyta</taxon>
        <taxon>Magnoliopsida</taxon>
        <taxon>eudicotyledons</taxon>
        <taxon>Gunneridae</taxon>
        <taxon>Pentapetalae</taxon>
        <taxon>rosids</taxon>
        <taxon>fabids</taxon>
        <taxon>Rosales</taxon>
        <taxon>Cannabaceae</taxon>
        <taxon>Parasponia</taxon>
    </lineage>
</organism>
<proteinExistence type="predicted"/>
<evidence type="ECO:0000313" key="1">
    <source>
        <dbReference type="EMBL" id="PON54758.1"/>
    </source>
</evidence>
<evidence type="ECO:0000313" key="2">
    <source>
        <dbReference type="Proteomes" id="UP000237105"/>
    </source>
</evidence>
<dbReference type="Proteomes" id="UP000237105">
    <property type="component" value="Unassembled WGS sequence"/>
</dbReference>
<sequence>MGPNTESKSSEFLAKSINEYFHAFSDKTSLNPRKCFQVSPSVSVSLRSEASFRSKLRLRFLAYEPAFWFRSKYDISGWEIGVLVVKSLEVLSVLDC</sequence>
<gene>
    <name evidence="1" type="ORF">PanWU01x14_192640</name>
</gene>
<accession>A0A2P5C137</accession>
<protein>
    <submittedName>
        <fullName evidence="1">Uncharacterized protein</fullName>
    </submittedName>
</protein>
<dbReference type="AlphaFoldDB" id="A0A2P5C137"/>
<comment type="caution">
    <text evidence="1">The sequence shown here is derived from an EMBL/GenBank/DDBJ whole genome shotgun (WGS) entry which is preliminary data.</text>
</comment>
<reference evidence="2" key="1">
    <citation type="submission" date="2016-06" db="EMBL/GenBank/DDBJ databases">
        <title>Parallel loss of symbiosis genes in relatives of nitrogen-fixing non-legume Parasponia.</title>
        <authorList>
            <person name="Van Velzen R."/>
            <person name="Holmer R."/>
            <person name="Bu F."/>
            <person name="Rutten L."/>
            <person name="Van Zeijl A."/>
            <person name="Liu W."/>
            <person name="Santuari L."/>
            <person name="Cao Q."/>
            <person name="Sharma T."/>
            <person name="Shen D."/>
            <person name="Roswanjaya Y."/>
            <person name="Wardhani T."/>
            <person name="Kalhor M.S."/>
            <person name="Jansen J."/>
            <person name="Van den Hoogen J."/>
            <person name="Gungor B."/>
            <person name="Hartog M."/>
            <person name="Hontelez J."/>
            <person name="Verver J."/>
            <person name="Yang W.-C."/>
            <person name="Schijlen E."/>
            <person name="Repin R."/>
            <person name="Schilthuizen M."/>
            <person name="Schranz E."/>
            <person name="Heidstra R."/>
            <person name="Miyata K."/>
            <person name="Fedorova E."/>
            <person name="Kohlen W."/>
            <person name="Bisseling T."/>
            <person name="Smit S."/>
            <person name="Geurts R."/>
        </authorList>
    </citation>
    <scope>NUCLEOTIDE SEQUENCE [LARGE SCALE GENOMIC DNA]</scope>
    <source>
        <strain evidence="2">cv. WU1-14</strain>
    </source>
</reference>
<dbReference type="OrthoDB" id="10349128at2759"/>
<name>A0A2P5C137_PARAD</name>
<keyword evidence="2" id="KW-1185">Reference proteome</keyword>